<dbReference type="InterPro" id="IPR008948">
    <property type="entry name" value="L-Aspartase-like"/>
</dbReference>
<dbReference type="InterPro" id="IPR000362">
    <property type="entry name" value="Fumarate_lyase_fam"/>
</dbReference>
<proteinExistence type="predicted"/>
<dbReference type="Gene3D" id="1.10.275.10">
    <property type="entry name" value="Fumarase/aspartase (N-terminal domain)"/>
    <property type="match status" value="1"/>
</dbReference>
<protein>
    <submittedName>
        <fullName evidence="4">Aspartate ammonia-lyase</fullName>
    </submittedName>
</protein>
<reference evidence="4 5" key="1">
    <citation type="submission" date="2021-05" db="EMBL/GenBank/DDBJ databases">
        <title>The draft genome of Geobacter chapellei DSM 13688.</title>
        <authorList>
            <person name="Xu Z."/>
            <person name="Masuda Y."/>
            <person name="Itoh H."/>
            <person name="Senoo K."/>
        </authorList>
    </citation>
    <scope>NUCLEOTIDE SEQUENCE [LARGE SCALE GENOMIC DNA]</scope>
    <source>
        <strain evidence="4 5">DSM 13688</strain>
    </source>
</reference>
<evidence type="ECO:0000313" key="5">
    <source>
        <dbReference type="Proteomes" id="UP000784128"/>
    </source>
</evidence>
<dbReference type="EMBL" id="JAHDYS010000002">
    <property type="protein sequence ID" value="MBT1070774.1"/>
    <property type="molecule type" value="Genomic_DNA"/>
</dbReference>
<feature type="domain" description="Fumarase C C-terminal" evidence="3">
    <location>
        <begin position="406"/>
        <end position="458"/>
    </location>
</feature>
<dbReference type="Gene3D" id="1.10.40.30">
    <property type="entry name" value="Fumarase/aspartase (C-terminal domain)"/>
    <property type="match status" value="1"/>
</dbReference>
<dbReference type="Pfam" id="PF00206">
    <property type="entry name" value="Lyase_1"/>
    <property type="match status" value="1"/>
</dbReference>
<dbReference type="InterPro" id="IPR022761">
    <property type="entry name" value="Fumarate_lyase_N"/>
</dbReference>
<sequence length="471" mass="50786">MSSRIEKDTLGEMEVPSDAYYGAQTARALQNFPISGMKPHPAFVWATLIIKKCSAKSNMSTGRLADGIGNAIVAAADEALSGRMADQFVVDPFQAGAGTSHNMNVNEVLANRALELVGKQRGDFSLIHPNDHVNMAQSTNDVIPTAIRLAALEMLDPLLETLEGLELALADKAKEFDHILKSGRTHLQDAVPIRLGQEFGAYAVAVRKNREGLEACIPALLELGIGGTAVGTGLNAQPEFIQRMIQELAIATGFPVVASSDLFEAMQNMDPFLALSSSLRRTAVNLGRIANDLRLLSSGPRTGLDEIRLPAVQPGSSIMPGKINPSMAEMTNMVCFQVMGCDQAVMLASQAGQLELNVMMPLIAYNLTFSMELLKNCVQKFTASCIIGISANQERCRRYLEDSLGLVTVLAPFIGYNAAAEVAKESIATGRSIREIVLSRELMPEAELEEAMRPEHLTAPGLPLDEKHNQA</sequence>
<comment type="caution">
    <text evidence="4">The sequence shown here is derived from an EMBL/GenBank/DDBJ whole genome shotgun (WGS) entry which is preliminary data.</text>
</comment>
<feature type="domain" description="Fumarate lyase N-terminal" evidence="2">
    <location>
        <begin position="11"/>
        <end position="340"/>
    </location>
</feature>
<evidence type="ECO:0000259" key="2">
    <source>
        <dbReference type="Pfam" id="PF00206"/>
    </source>
</evidence>
<dbReference type="SUPFAM" id="SSF48557">
    <property type="entry name" value="L-aspartase-like"/>
    <property type="match status" value="1"/>
</dbReference>
<dbReference type="PROSITE" id="PS00163">
    <property type="entry name" value="FUMARATE_LYASES"/>
    <property type="match status" value="1"/>
</dbReference>
<dbReference type="PANTHER" id="PTHR42696:SF2">
    <property type="entry name" value="ASPARTATE AMMONIA-LYASE"/>
    <property type="match status" value="1"/>
</dbReference>
<dbReference type="PANTHER" id="PTHR42696">
    <property type="entry name" value="ASPARTATE AMMONIA-LYASE"/>
    <property type="match status" value="1"/>
</dbReference>
<dbReference type="Pfam" id="PF10415">
    <property type="entry name" value="FumaraseC_C"/>
    <property type="match status" value="1"/>
</dbReference>
<name>A0ABS5U528_9BACT</name>
<keyword evidence="5" id="KW-1185">Reference proteome</keyword>
<dbReference type="RefSeq" id="WP_214296484.1">
    <property type="nucleotide sequence ID" value="NZ_JAHDYS010000002.1"/>
</dbReference>
<dbReference type="Proteomes" id="UP000784128">
    <property type="component" value="Unassembled WGS sequence"/>
</dbReference>
<dbReference type="PRINTS" id="PR00149">
    <property type="entry name" value="FUMRATELYASE"/>
</dbReference>
<dbReference type="CDD" id="cd01357">
    <property type="entry name" value="Aspartase"/>
    <property type="match status" value="1"/>
</dbReference>
<evidence type="ECO:0000259" key="3">
    <source>
        <dbReference type="Pfam" id="PF10415"/>
    </source>
</evidence>
<dbReference type="InterPro" id="IPR018951">
    <property type="entry name" value="Fumarase_C_C"/>
</dbReference>
<keyword evidence="1" id="KW-0456">Lyase</keyword>
<dbReference type="Gene3D" id="1.20.200.10">
    <property type="entry name" value="Fumarase/aspartase (Central domain)"/>
    <property type="match status" value="1"/>
</dbReference>
<evidence type="ECO:0000313" key="4">
    <source>
        <dbReference type="EMBL" id="MBT1070774.1"/>
    </source>
</evidence>
<gene>
    <name evidence="4" type="ORF">KJB30_03160</name>
</gene>
<evidence type="ECO:0000256" key="1">
    <source>
        <dbReference type="ARBA" id="ARBA00023239"/>
    </source>
</evidence>
<organism evidence="4 5">
    <name type="scientific">Pelotalea chapellei</name>
    <dbReference type="NCBI Taxonomy" id="44671"/>
    <lineage>
        <taxon>Bacteria</taxon>
        <taxon>Pseudomonadati</taxon>
        <taxon>Thermodesulfobacteriota</taxon>
        <taxon>Desulfuromonadia</taxon>
        <taxon>Geobacterales</taxon>
        <taxon>Geobacteraceae</taxon>
        <taxon>Pelotalea</taxon>
    </lineage>
</organism>
<dbReference type="InterPro" id="IPR024083">
    <property type="entry name" value="Fumarase/histidase_N"/>
</dbReference>
<dbReference type="NCBIfam" id="NF008909">
    <property type="entry name" value="PRK12273.1"/>
    <property type="match status" value="1"/>
</dbReference>
<dbReference type="InterPro" id="IPR020557">
    <property type="entry name" value="Fumarate_lyase_CS"/>
</dbReference>
<dbReference type="PRINTS" id="PR00145">
    <property type="entry name" value="ARGSUCLYASE"/>
</dbReference>
<dbReference type="InterPro" id="IPR051546">
    <property type="entry name" value="Aspartate_Ammonia-Lyase"/>
</dbReference>
<accession>A0ABS5U528</accession>